<dbReference type="InterPro" id="IPR043128">
    <property type="entry name" value="Rev_trsase/Diguanyl_cyclase"/>
</dbReference>
<dbReference type="InterPro" id="IPR043502">
    <property type="entry name" value="DNA/RNA_pol_sf"/>
</dbReference>
<dbReference type="AlphaFoldDB" id="A0AAW2YBZ6"/>
<dbReference type="EMBL" id="JACGWN010000001">
    <property type="protein sequence ID" value="KAL0463191.1"/>
    <property type="molecule type" value="Genomic_DNA"/>
</dbReference>
<protein>
    <recommendedName>
        <fullName evidence="2">Reverse transcriptase/retrotransposon-derived protein RNase H-like domain-containing protein</fullName>
    </recommendedName>
</protein>
<dbReference type="InterPro" id="IPR041577">
    <property type="entry name" value="RT_RNaseH_2"/>
</dbReference>
<feature type="domain" description="Reverse transcriptase/retrotransposon-derived protein RNase H-like" evidence="2">
    <location>
        <begin position="30"/>
        <end position="72"/>
    </location>
</feature>
<gene>
    <name evidence="3" type="ORF">Slati_0206700</name>
</gene>
<dbReference type="Pfam" id="PF17919">
    <property type="entry name" value="RT_RNaseH_2"/>
    <property type="match status" value="1"/>
</dbReference>
<organism evidence="3">
    <name type="scientific">Sesamum latifolium</name>
    <dbReference type="NCBI Taxonomy" id="2727402"/>
    <lineage>
        <taxon>Eukaryota</taxon>
        <taxon>Viridiplantae</taxon>
        <taxon>Streptophyta</taxon>
        <taxon>Embryophyta</taxon>
        <taxon>Tracheophyta</taxon>
        <taxon>Spermatophyta</taxon>
        <taxon>Magnoliopsida</taxon>
        <taxon>eudicotyledons</taxon>
        <taxon>Gunneridae</taxon>
        <taxon>Pentapetalae</taxon>
        <taxon>asterids</taxon>
        <taxon>lamiids</taxon>
        <taxon>Lamiales</taxon>
        <taxon>Pedaliaceae</taxon>
        <taxon>Sesamum</taxon>
    </lineage>
</organism>
<reference evidence="3" key="1">
    <citation type="submission" date="2020-06" db="EMBL/GenBank/DDBJ databases">
        <authorList>
            <person name="Li T."/>
            <person name="Hu X."/>
            <person name="Zhang T."/>
            <person name="Song X."/>
            <person name="Zhang H."/>
            <person name="Dai N."/>
            <person name="Sheng W."/>
            <person name="Hou X."/>
            <person name="Wei L."/>
        </authorList>
    </citation>
    <scope>NUCLEOTIDE SEQUENCE</scope>
    <source>
        <strain evidence="3">KEN1</strain>
        <tissue evidence="3">Leaf</tissue>
    </source>
</reference>
<comment type="caution">
    <text evidence="3">The sequence shown here is derived from an EMBL/GenBank/DDBJ whole genome shotgun (WGS) entry which is preliminary data.</text>
</comment>
<proteinExistence type="predicted"/>
<evidence type="ECO:0000259" key="2">
    <source>
        <dbReference type="Pfam" id="PF17919"/>
    </source>
</evidence>
<dbReference type="SUPFAM" id="SSF56672">
    <property type="entry name" value="DNA/RNA polymerases"/>
    <property type="match status" value="1"/>
</dbReference>
<feature type="compositionally biased region" description="Basic and acidic residues" evidence="1">
    <location>
        <begin position="75"/>
        <end position="88"/>
    </location>
</feature>
<dbReference type="Gene3D" id="3.30.70.270">
    <property type="match status" value="1"/>
</dbReference>
<evidence type="ECO:0000313" key="3">
    <source>
        <dbReference type="EMBL" id="KAL0463191.1"/>
    </source>
</evidence>
<accession>A0AAW2YBZ6</accession>
<evidence type="ECO:0000256" key="1">
    <source>
        <dbReference type="SAM" id="MobiDB-lite"/>
    </source>
</evidence>
<feature type="region of interest" description="Disordered" evidence="1">
    <location>
        <begin position="75"/>
        <end position="94"/>
    </location>
</feature>
<sequence length="126" mass="14225">MTTLSRFLSRGAEGRLPFFKILRKVEGFLWNKECQEAFDNLKEYLSTPPLLTKPRSGEKVYIYLSISEEAVSPHREVSTSIDSGDKKTTPILSISSSDNIDESVPKIYSSKPKRLWKNEQVGGGIE</sequence>
<name>A0AAW2YBZ6_9LAMI</name>
<reference evidence="3" key="2">
    <citation type="journal article" date="2024" name="Plant">
        <title>Genomic evolution and insights into agronomic trait innovations of Sesamum species.</title>
        <authorList>
            <person name="Miao H."/>
            <person name="Wang L."/>
            <person name="Qu L."/>
            <person name="Liu H."/>
            <person name="Sun Y."/>
            <person name="Le M."/>
            <person name="Wang Q."/>
            <person name="Wei S."/>
            <person name="Zheng Y."/>
            <person name="Lin W."/>
            <person name="Duan Y."/>
            <person name="Cao H."/>
            <person name="Xiong S."/>
            <person name="Wang X."/>
            <person name="Wei L."/>
            <person name="Li C."/>
            <person name="Ma Q."/>
            <person name="Ju M."/>
            <person name="Zhao R."/>
            <person name="Li G."/>
            <person name="Mu C."/>
            <person name="Tian Q."/>
            <person name="Mei H."/>
            <person name="Zhang T."/>
            <person name="Gao T."/>
            <person name="Zhang H."/>
        </authorList>
    </citation>
    <scope>NUCLEOTIDE SEQUENCE</scope>
    <source>
        <strain evidence="3">KEN1</strain>
    </source>
</reference>